<keyword evidence="1" id="KW-1133">Transmembrane helix</keyword>
<sequence>MKKKYMQHLIVSIVFAIIVSTTLFFMYDSFKFQTFGEIVYYDYILSGSNDFVTMENVEVYCDQDNFYLNDGRILFTDSSILSQQTPTIKLELSSDEKKFNHEFTLDNYDQNNLIYSFNNYSSKTDGINLDTIKTATLTVEANNQELTKLKLDITPLDRLEGSNSEYRIENAAISKSMIRLGSLKTSNDNVFKDYSDVSLEYRYLKDKKGDPKDNDNYVVFHKISGTTKELINNDDYGTYNLEDDDIDLKNEKLSVVVILSNGDDNQYAFAIDLNVQEAGDYYG</sequence>
<gene>
    <name evidence="2" type="ORF">H9980_04075</name>
</gene>
<feature type="transmembrane region" description="Helical" evidence="1">
    <location>
        <begin position="9"/>
        <end position="27"/>
    </location>
</feature>
<evidence type="ECO:0000313" key="3">
    <source>
        <dbReference type="Proteomes" id="UP000886724"/>
    </source>
</evidence>
<reference evidence="2" key="1">
    <citation type="journal article" date="2021" name="PeerJ">
        <title>Extensive microbial diversity within the chicken gut microbiome revealed by metagenomics and culture.</title>
        <authorList>
            <person name="Gilroy R."/>
            <person name="Ravi A."/>
            <person name="Getino M."/>
            <person name="Pursley I."/>
            <person name="Horton D.L."/>
            <person name="Alikhan N.F."/>
            <person name="Baker D."/>
            <person name="Gharbi K."/>
            <person name="Hall N."/>
            <person name="Watson M."/>
            <person name="Adriaenssens E.M."/>
            <person name="Foster-Nyarko E."/>
            <person name="Jarju S."/>
            <person name="Secka A."/>
            <person name="Antonio M."/>
            <person name="Oren A."/>
            <person name="Chaudhuri R.R."/>
            <person name="La Ragione R."/>
            <person name="Hildebrand F."/>
            <person name="Pallen M.J."/>
        </authorList>
    </citation>
    <scope>NUCLEOTIDE SEQUENCE</scope>
    <source>
        <strain evidence="2">ChiGjej1B1-14440</strain>
    </source>
</reference>
<dbReference type="Proteomes" id="UP000886724">
    <property type="component" value="Unassembled WGS sequence"/>
</dbReference>
<reference evidence="2" key="2">
    <citation type="submission" date="2021-04" db="EMBL/GenBank/DDBJ databases">
        <authorList>
            <person name="Gilroy R."/>
        </authorList>
    </citation>
    <scope>NUCLEOTIDE SEQUENCE</scope>
    <source>
        <strain evidence="2">ChiGjej1B1-14440</strain>
    </source>
</reference>
<evidence type="ECO:0000313" key="2">
    <source>
        <dbReference type="EMBL" id="HIX81135.1"/>
    </source>
</evidence>
<comment type="caution">
    <text evidence="2">The sequence shown here is derived from an EMBL/GenBank/DDBJ whole genome shotgun (WGS) entry which is preliminary data.</text>
</comment>
<dbReference type="AlphaFoldDB" id="A0A9D1XKX5"/>
<keyword evidence="1" id="KW-0812">Transmembrane</keyword>
<accession>A0A9D1XKX5</accession>
<evidence type="ECO:0000256" key="1">
    <source>
        <dbReference type="SAM" id="Phobius"/>
    </source>
</evidence>
<dbReference type="EMBL" id="DXET01000091">
    <property type="protein sequence ID" value="HIX81135.1"/>
    <property type="molecule type" value="Genomic_DNA"/>
</dbReference>
<keyword evidence="1" id="KW-0472">Membrane</keyword>
<protein>
    <submittedName>
        <fullName evidence="2">Uncharacterized protein</fullName>
    </submittedName>
</protein>
<organism evidence="2 3">
    <name type="scientific">Candidatus Erysipelatoclostridium merdavium</name>
    <dbReference type="NCBI Taxonomy" id="2838566"/>
    <lineage>
        <taxon>Bacteria</taxon>
        <taxon>Bacillati</taxon>
        <taxon>Bacillota</taxon>
        <taxon>Erysipelotrichia</taxon>
        <taxon>Erysipelotrichales</taxon>
        <taxon>Erysipelotrichales incertae sedis</taxon>
    </lineage>
</organism>
<proteinExistence type="predicted"/>
<name>A0A9D1XKX5_9FIRM</name>